<dbReference type="PROSITE" id="PS50110">
    <property type="entry name" value="RESPONSE_REGULATORY"/>
    <property type="match status" value="1"/>
</dbReference>
<dbReference type="Gene3D" id="3.40.50.2300">
    <property type="match status" value="1"/>
</dbReference>
<dbReference type="InterPro" id="IPR051015">
    <property type="entry name" value="EvgA-like"/>
</dbReference>
<dbReference type="STRING" id="1317122.ATO12_08190"/>
<dbReference type="eggNOG" id="COG2197">
    <property type="taxonomic scope" value="Bacteria"/>
</dbReference>
<keyword evidence="1" id="KW-0597">Phosphoprotein</keyword>
<dbReference type="SMART" id="SM00448">
    <property type="entry name" value="REC"/>
    <property type="match status" value="1"/>
</dbReference>
<reference evidence="3 4" key="1">
    <citation type="submission" date="2014-04" db="EMBL/GenBank/DDBJ databases">
        <title>Aquimarina sp. 22II-S11-z7 Genome Sequencing.</title>
        <authorList>
            <person name="Lai Q."/>
        </authorList>
    </citation>
    <scope>NUCLEOTIDE SEQUENCE [LARGE SCALE GENOMIC DNA]</scope>
    <source>
        <strain evidence="3 4">22II-S11-z7</strain>
    </source>
</reference>
<dbReference type="SUPFAM" id="SSF52172">
    <property type="entry name" value="CheY-like"/>
    <property type="match status" value="1"/>
</dbReference>
<evidence type="ECO:0000256" key="1">
    <source>
        <dbReference type="PROSITE-ProRule" id="PRU00169"/>
    </source>
</evidence>
<evidence type="ECO:0000313" key="4">
    <source>
        <dbReference type="Proteomes" id="UP000023541"/>
    </source>
</evidence>
<dbReference type="GO" id="GO:0000160">
    <property type="term" value="P:phosphorelay signal transduction system"/>
    <property type="evidence" value="ECO:0007669"/>
    <property type="project" value="InterPro"/>
</dbReference>
<feature type="domain" description="Response regulatory" evidence="2">
    <location>
        <begin position="4"/>
        <end position="133"/>
    </location>
</feature>
<gene>
    <name evidence="3" type="ORF">ATO12_08190</name>
</gene>
<dbReference type="OrthoDB" id="659223at2"/>
<dbReference type="InterPro" id="IPR011006">
    <property type="entry name" value="CheY-like_superfamily"/>
</dbReference>
<proteinExistence type="predicted"/>
<feature type="modified residue" description="4-aspartylphosphate" evidence="1">
    <location>
        <position position="60"/>
    </location>
</feature>
<organism evidence="3 4">
    <name type="scientific">Aquimarina atlantica</name>
    <dbReference type="NCBI Taxonomy" id="1317122"/>
    <lineage>
        <taxon>Bacteria</taxon>
        <taxon>Pseudomonadati</taxon>
        <taxon>Bacteroidota</taxon>
        <taxon>Flavobacteriia</taxon>
        <taxon>Flavobacteriales</taxon>
        <taxon>Flavobacteriaceae</taxon>
        <taxon>Aquimarina</taxon>
    </lineage>
</organism>
<name>A0A023BXI7_9FLAO</name>
<dbReference type="PANTHER" id="PTHR45566:SF1">
    <property type="entry name" value="HTH-TYPE TRANSCRIPTIONAL REGULATOR YHJB-RELATED"/>
    <property type="match status" value="1"/>
</dbReference>
<sequence>MFKKVLVTEDLGSISHGIAHILRERTGIDEIQQAQYCDDALLKFRRAISDDAPFDLLITDLSFKESHRERKLASGIELVEAIREIQPNVKVIIYSMEDRPGKIKSFFAEQRIDGYVCKGRYGLNELVKSVTDVFNNIRYVSPQLESAMSKNNVFELQDYDILLLKHLSDGLTQEEIGNHFKKNQISPNSTSSIEKRLNKLKYNFKAKNAIHLVAMTKDLGLL</sequence>
<dbReference type="RefSeq" id="WP_034239444.1">
    <property type="nucleotide sequence ID" value="NZ_AQRA01000002.1"/>
</dbReference>
<dbReference type="Proteomes" id="UP000023541">
    <property type="component" value="Unassembled WGS sequence"/>
</dbReference>
<dbReference type="Pfam" id="PF00072">
    <property type="entry name" value="Response_reg"/>
    <property type="match status" value="1"/>
</dbReference>
<evidence type="ECO:0000259" key="2">
    <source>
        <dbReference type="PROSITE" id="PS50110"/>
    </source>
</evidence>
<dbReference type="AlphaFoldDB" id="A0A023BXI7"/>
<dbReference type="InterPro" id="IPR001789">
    <property type="entry name" value="Sig_transdc_resp-reg_receiver"/>
</dbReference>
<evidence type="ECO:0000313" key="3">
    <source>
        <dbReference type="EMBL" id="EZH74710.1"/>
    </source>
</evidence>
<dbReference type="EMBL" id="AQRA01000002">
    <property type="protein sequence ID" value="EZH74710.1"/>
    <property type="molecule type" value="Genomic_DNA"/>
</dbReference>
<keyword evidence="4" id="KW-1185">Reference proteome</keyword>
<dbReference type="PANTHER" id="PTHR45566">
    <property type="entry name" value="HTH-TYPE TRANSCRIPTIONAL REGULATOR YHJB-RELATED"/>
    <property type="match status" value="1"/>
</dbReference>
<comment type="caution">
    <text evidence="3">The sequence shown here is derived from an EMBL/GenBank/DDBJ whole genome shotgun (WGS) entry which is preliminary data.</text>
</comment>
<accession>A0A023BXI7</accession>
<protein>
    <recommendedName>
        <fullName evidence="2">Response regulatory domain-containing protein</fullName>
    </recommendedName>
</protein>